<dbReference type="InterPro" id="IPR014312">
    <property type="entry name" value="Succ_DH_anchor"/>
</dbReference>
<dbReference type="Pfam" id="PF01127">
    <property type="entry name" value="Sdh_cyt"/>
    <property type="match status" value="1"/>
</dbReference>
<proteinExistence type="predicted"/>
<keyword evidence="8" id="KW-0816">Tricarboxylic acid cycle</keyword>
<evidence type="ECO:0000256" key="13">
    <source>
        <dbReference type="ARBA" id="ARBA00022989"/>
    </source>
</evidence>
<evidence type="ECO:0000313" key="20">
    <source>
        <dbReference type="Proteomes" id="UP000179076"/>
    </source>
</evidence>
<dbReference type="PANTHER" id="PTHR38689:SF1">
    <property type="entry name" value="SUCCINATE DEHYDROGENASE HYDROPHOBIC MEMBRANE ANCHOR SUBUNIT"/>
    <property type="match status" value="1"/>
</dbReference>
<dbReference type="Proteomes" id="UP000179076">
    <property type="component" value="Unassembled WGS sequence"/>
</dbReference>
<evidence type="ECO:0000256" key="18">
    <source>
        <dbReference type="SAM" id="Phobius"/>
    </source>
</evidence>
<evidence type="ECO:0000256" key="2">
    <source>
        <dbReference type="ARBA" id="ARBA00004429"/>
    </source>
</evidence>
<evidence type="ECO:0000256" key="10">
    <source>
        <dbReference type="ARBA" id="ARBA00022692"/>
    </source>
</evidence>
<sequence>MSSLRSLGPSHRGITAFLVQRITSLYLAAFTVYVVGWLVAKPVPDYAGWTAYFDSGLVRMAWGLFFASLLAHLWVGLRSIYMDYLKPMWLQFTISTLTAFGLMALALWCAQILVRGVV</sequence>
<dbReference type="SUPFAM" id="SSF81343">
    <property type="entry name" value="Fumarate reductase respiratory complex transmembrane subunits"/>
    <property type="match status" value="1"/>
</dbReference>
<dbReference type="GO" id="GO:0009055">
    <property type="term" value="F:electron transfer activity"/>
    <property type="evidence" value="ECO:0007669"/>
    <property type="project" value="TreeGrafter"/>
</dbReference>
<evidence type="ECO:0000256" key="6">
    <source>
        <dbReference type="ARBA" id="ARBA00022475"/>
    </source>
</evidence>
<reference evidence="19 20" key="1">
    <citation type="journal article" date="2016" name="Nat. Commun.">
        <title>Thousands of microbial genomes shed light on interconnected biogeochemical processes in an aquifer system.</title>
        <authorList>
            <person name="Anantharaman K."/>
            <person name="Brown C.T."/>
            <person name="Hug L.A."/>
            <person name="Sharon I."/>
            <person name="Castelle C.J."/>
            <person name="Probst A.J."/>
            <person name="Thomas B.C."/>
            <person name="Singh A."/>
            <person name="Wilkins M.J."/>
            <person name="Karaoz U."/>
            <person name="Brodie E.L."/>
            <person name="Williams K.H."/>
            <person name="Hubbard S.S."/>
            <person name="Banfield J.F."/>
        </authorList>
    </citation>
    <scope>NUCLEOTIDE SEQUENCE [LARGE SCALE GENOMIC DNA]</scope>
</reference>
<dbReference type="PIRSF" id="PIRSF000169">
    <property type="entry name" value="SDH_D"/>
    <property type="match status" value="1"/>
</dbReference>
<feature type="transmembrane region" description="Helical" evidence="18">
    <location>
        <begin position="21"/>
        <end position="40"/>
    </location>
</feature>
<comment type="subcellular location">
    <subcellularLocation>
        <location evidence="2">Cell inner membrane</location>
        <topology evidence="2">Multi-pass membrane protein</topology>
    </subcellularLocation>
</comment>
<feature type="binding site" description="axial binding residue" evidence="17">
    <location>
        <position position="72"/>
    </location>
    <ligand>
        <name>heme</name>
        <dbReference type="ChEBI" id="CHEBI:30413"/>
        <note>ligand shared with second transmembrane subunit</note>
    </ligand>
    <ligandPart>
        <name>Fe</name>
        <dbReference type="ChEBI" id="CHEBI:18248"/>
    </ligandPart>
</feature>
<keyword evidence="6" id="KW-1003">Cell membrane</keyword>
<evidence type="ECO:0000256" key="5">
    <source>
        <dbReference type="ARBA" id="ARBA00022448"/>
    </source>
</evidence>
<evidence type="ECO:0000256" key="7">
    <source>
        <dbReference type="ARBA" id="ARBA00022519"/>
    </source>
</evidence>
<evidence type="ECO:0000256" key="11">
    <source>
        <dbReference type="ARBA" id="ARBA00022723"/>
    </source>
</evidence>
<dbReference type="GO" id="GO:0020037">
    <property type="term" value="F:heme binding"/>
    <property type="evidence" value="ECO:0007669"/>
    <property type="project" value="InterPro"/>
</dbReference>
<evidence type="ECO:0000256" key="9">
    <source>
        <dbReference type="ARBA" id="ARBA00022617"/>
    </source>
</evidence>
<keyword evidence="12" id="KW-0249">Electron transport</keyword>
<dbReference type="UniPathway" id="UPA00223"/>
<dbReference type="EMBL" id="MFSP01000180">
    <property type="protein sequence ID" value="OGI62306.1"/>
    <property type="molecule type" value="Genomic_DNA"/>
</dbReference>
<evidence type="ECO:0000256" key="8">
    <source>
        <dbReference type="ARBA" id="ARBA00022532"/>
    </source>
</evidence>
<evidence type="ECO:0000256" key="4">
    <source>
        <dbReference type="ARBA" id="ARBA00019425"/>
    </source>
</evidence>
<feature type="binding site" evidence="16">
    <location>
        <position position="84"/>
    </location>
    <ligand>
        <name>a ubiquinone</name>
        <dbReference type="ChEBI" id="CHEBI:16389"/>
    </ligand>
</feature>
<dbReference type="InterPro" id="IPR034804">
    <property type="entry name" value="SQR/QFR_C/D"/>
</dbReference>
<dbReference type="NCBIfam" id="TIGR02968">
    <property type="entry name" value="succ_dehyd_anc"/>
    <property type="match status" value="1"/>
</dbReference>
<evidence type="ECO:0000256" key="16">
    <source>
        <dbReference type="PIRSR" id="PIRSR000169-1"/>
    </source>
</evidence>
<comment type="caution">
    <text evidence="19">The sequence shown here is derived from an EMBL/GenBank/DDBJ whole genome shotgun (WGS) entry which is preliminary data.</text>
</comment>
<keyword evidence="5" id="KW-0813">Transport</keyword>
<dbReference type="GO" id="GO:0017004">
    <property type="term" value="P:cytochrome complex assembly"/>
    <property type="evidence" value="ECO:0007669"/>
    <property type="project" value="TreeGrafter"/>
</dbReference>
<gene>
    <name evidence="19" type="ORF">A2W18_04005</name>
</gene>
<keyword evidence="10 18" id="KW-0812">Transmembrane</keyword>
<evidence type="ECO:0000256" key="1">
    <source>
        <dbReference type="ARBA" id="ARBA00004050"/>
    </source>
</evidence>
<dbReference type="InterPro" id="IPR000701">
    <property type="entry name" value="SuccDH_FuR_B_TM-su"/>
</dbReference>
<evidence type="ECO:0000256" key="14">
    <source>
        <dbReference type="ARBA" id="ARBA00023004"/>
    </source>
</evidence>
<evidence type="ECO:0000313" key="19">
    <source>
        <dbReference type="EMBL" id="OGI62306.1"/>
    </source>
</evidence>
<keyword evidence="9 17" id="KW-0349">Heme</keyword>
<organism evidence="19 20">
    <name type="scientific">Candidatus Muproteobacteria bacterium RBG_16_60_9</name>
    <dbReference type="NCBI Taxonomy" id="1817755"/>
    <lineage>
        <taxon>Bacteria</taxon>
        <taxon>Pseudomonadati</taxon>
        <taxon>Pseudomonadota</taxon>
        <taxon>Candidatus Muproteobacteria</taxon>
    </lineage>
</organism>
<dbReference type="Gene3D" id="1.20.1300.10">
    <property type="entry name" value="Fumarate reductase/succinate dehydrogenase, transmembrane subunit"/>
    <property type="match status" value="1"/>
</dbReference>
<dbReference type="AlphaFoldDB" id="A0A1F6UYG3"/>
<dbReference type="PANTHER" id="PTHR38689">
    <property type="entry name" value="SUCCINATE DEHYDROGENASE HYDROPHOBIC MEMBRANE ANCHOR SUBUNIT"/>
    <property type="match status" value="1"/>
</dbReference>
<dbReference type="GO" id="GO:0006099">
    <property type="term" value="P:tricarboxylic acid cycle"/>
    <property type="evidence" value="ECO:0007669"/>
    <property type="project" value="UniProtKB-UniPathway"/>
</dbReference>
<evidence type="ECO:0000256" key="12">
    <source>
        <dbReference type="ARBA" id="ARBA00022982"/>
    </source>
</evidence>
<feature type="transmembrane region" description="Helical" evidence="18">
    <location>
        <begin position="89"/>
        <end position="114"/>
    </location>
</feature>
<name>A0A1F6UYG3_9PROT</name>
<keyword evidence="13 18" id="KW-1133">Transmembrane helix</keyword>
<comment type="pathway">
    <text evidence="3">Carbohydrate metabolism; tricarboxylic acid cycle.</text>
</comment>
<keyword evidence="11 17" id="KW-0479">Metal-binding</keyword>
<keyword evidence="14 17" id="KW-0408">Iron</keyword>
<keyword evidence="15 18" id="KW-0472">Membrane</keyword>
<feature type="transmembrane region" description="Helical" evidence="18">
    <location>
        <begin position="60"/>
        <end position="77"/>
    </location>
</feature>
<keyword evidence="7" id="KW-0997">Cell inner membrane</keyword>
<comment type="function">
    <text evidence="1">Membrane-anchoring subunit of succinate dehydrogenase (SDH).</text>
</comment>
<evidence type="ECO:0000256" key="3">
    <source>
        <dbReference type="ARBA" id="ARBA00005163"/>
    </source>
</evidence>
<dbReference type="GO" id="GO:0005886">
    <property type="term" value="C:plasma membrane"/>
    <property type="evidence" value="ECO:0007669"/>
    <property type="project" value="UniProtKB-SubCell"/>
</dbReference>
<evidence type="ECO:0000256" key="17">
    <source>
        <dbReference type="PIRSR" id="PIRSR000169-2"/>
    </source>
</evidence>
<accession>A0A1F6UYG3</accession>
<comment type="cofactor">
    <cofactor evidence="17">
        <name>heme</name>
        <dbReference type="ChEBI" id="CHEBI:30413"/>
    </cofactor>
    <text evidence="17">The heme is bound between the two transmembrane subunits.</text>
</comment>
<dbReference type="GO" id="GO:0046872">
    <property type="term" value="F:metal ion binding"/>
    <property type="evidence" value="ECO:0007669"/>
    <property type="project" value="UniProtKB-KW"/>
</dbReference>
<protein>
    <recommendedName>
        <fullName evidence="4">Succinate dehydrogenase hydrophobic membrane anchor subunit</fullName>
    </recommendedName>
</protein>
<evidence type="ECO:0000256" key="15">
    <source>
        <dbReference type="ARBA" id="ARBA00023136"/>
    </source>
</evidence>